<dbReference type="EMBL" id="HBIV01038632">
    <property type="protein sequence ID" value="CAE0675680.1"/>
    <property type="molecule type" value="Transcribed_RNA"/>
</dbReference>
<dbReference type="PANTHER" id="PTHR14604">
    <property type="entry name" value="WD40 REPEAT PF20"/>
    <property type="match status" value="1"/>
</dbReference>
<dbReference type="InterPro" id="IPR019775">
    <property type="entry name" value="WD40_repeat_CS"/>
</dbReference>
<evidence type="ECO:0000256" key="2">
    <source>
        <dbReference type="ARBA" id="ARBA00022737"/>
    </source>
</evidence>
<evidence type="ECO:0000313" key="6">
    <source>
        <dbReference type="EMBL" id="CAE0675680.1"/>
    </source>
</evidence>
<accession>A0A7S3Z8U9</accession>
<dbReference type="InterPro" id="IPR036322">
    <property type="entry name" value="WD40_repeat_dom_sf"/>
</dbReference>
<evidence type="ECO:0000256" key="5">
    <source>
        <dbReference type="SAM" id="MobiDB-lite"/>
    </source>
</evidence>
<proteinExistence type="predicted"/>
<feature type="repeat" description="WD" evidence="3">
    <location>
        <begin position="295"/>
        <end position="336"/>
    </location>
</feature>
<dbReference type="Pfam" id="PF00400">
    <property type="entry name" value="WD40"/>
    <property type="match status" value="7"/>
</dbReference>
<keyword evidence="1 3" id="KW-0853">WD repeat</keyword>
<keyword evidence="4" id="KW-0175">Coiled coil</keyword>
<dbReference type="InterPro" id="IPR015943">
    <property type="entry name" value="WD40/YVTN_repeat-like_dom_sf"/>
</dbReference>
<dbReference type="PRINTS" id="PR00320">
    <property type="entry name" value="GPROTEINBRPT"/>
</dbReference>
<evidence type="ECO:0000256" key="3">
    <source>
        <dbReference type="PROSITE-ProRule" id="PRU00221"/>
    </source>
</evidence>
<feature type="repeat" description="WD" evidence="3">
    <location>
        <begin position="337"/>
        <end position="378"/>
    </location>
</feature>
<dbReference type="PANTHER" id="PTHR14604:SF3">
    <property type="entry name" value="SPERM-ASSOCIATED ANTIGEN 16 PROTEIN"/>
    <property type="match status" value="1"/>
</dbReference>
<dbReference type="PROSITE" id="PS00678">
    <property type="entry name" value="WD_REPEATS_1"/>
    <property type="match status" value="4"/>
</dbReference>
<sequence>MSEKPDDAYVYHEEVEISDDSGDEAKYGNVSDGDSSSDNEDINAVLSSIKKGTAAAKLESAQKAAASRSGQAQAQIQKKHIVIDDFIRNFLSKLGMKNTLDTFETEWYQMKQQGKFREEDIGKVPDIYVRNAEMDEQVKHLRKQLEAVKGIANKAKATWGKFRKQRDYHRMHHRRVEQEKDKLIQDIKRLKNDIAAFEPALASMKKKYEGAINNASLTRIAKERCEARIQVLEQQLKSMDDNDLGETKISKSGGTKRGSRGKMDSEIPADDRPNPYLNKSFEPTNAQAFKLTKTFQGHSQAISNLALHPQKPVIATAADDKTWKLWSIPKGELILTGSGHKSWISGLEFHPKGKMLATTSGDGTVKVWDILKTKCAMTFSEHTQAVWDCSFHDTGDFLASCSMDQTVKIWDTNSQKCRHTFRGHVDSINSVMFQPFSNNICTGSADKSVSIWDLRSGLCIQTFVGHTNAVGSVNFNIKGDCIVSTDADGVVKVWDVRMVGERLSIDLKVPVNDAKFDRSSRTIAAACDDGTIKLVDSGDGKVMGVLTGHEKAALALQIDPAGRFLISCGSDNSFRIWA</sequence>
<feature type="coiled-coil region" evidence="4">
    <location>
        <begin position="131"/>
        <end position="193"/>
    </location>
</feature>
<dbReference type="PROSITE" id="PS50294">
    <property type="entry name" value="WD_REPEATS_REGION"/>
    <property type="match status" value="6"/>
</dbReference>
<gene>
    <name evidence="6" type="ORF">LGLO00237_LOCUS27457</name>
</gene>
<dbReference type="InterPro" id="IPR020472">
    <property type="entry name" value="WD40_PAC1"/>
</dbReference>
<keyword evidence="2" id="KW-0677">Repeat</keyword>
<feature type="repeat" description="WD" evidence="3">
    <location>
        <begin position="379"/>
        <end position="420"/>
    </location>
</feature>
<dbReference type="InterPro" id="IPR001680">
    <property type="entry name" value="WD40_rpt"/>
</dbReference>
<protein>
    <submittedName>
        <fullName evidence="6">Uncharacterized protein</fullName>
    </submittedName>
</protein>
<evidence type="ECO:0000256" key="4">
    <source>
        <dbReference type="SAM" id="Coils"/>
    </source>
</evidence>
<feature type="repeat" description="WD" evidence="3">
    <location>
        <begin position="421"/>
        <end position="462"/>
    </location>
</feature>
<dbReference type="InterPro" id="IPR050995">
    <property type="entry name" value="WD-F-box_domain-protein"/>
</dbReference>
<feature type="region of interest" description="Disordered" evidence="5">
    <location>
        <begin position="1"/>
        <end position="42"/>
    </location>
</feature>
<feature type="repeat" description="WD" evidence="3">
    <location>
        <begin position="546"/>
        <end position="578"/>
    </location>
</feature>
<feature type="compositionally biased region" description="Basic and acidic residues" evidence="5">
    <location>
        <begin position="1"/>
        <end position="15"/>
    </location>
</feature>
<dbReference type="SUPFAM" id="SSF50978">
    <property type="entry name" value="WD40 repeat-like"/>
    <property type="match status" value="1"/>
</dbReference>
<feature type="repeat" description="WD" evidence="3">
    <location>
        <begin position="463"/>
        <end position="497"/>
    </location>
</feature>
<dbReference type="Gene3D" id="2.130.10.10">
    <property type="entry name" value="YVTN repeat-like/Quinoprotein amine dehydrogenase"/>
    <property type="match status" value="3"/>
</dbReference>
<organism evidence="6">
    <name type="scientific">Lotharella globosa</name>
    <dbReference type="NCBI Taxonomy" id="91324"/>
    <lineage>
        <taxon>Eukaryota</taxon>
        <taxon>Sar</taxon>
        <taxon>Rhizaria</taxon>
        <taxon>Cercozoa</taxon>
        <taxon>Chlorarachniophyceae</taxon>
        <taxon>Lotharella</taxon>
    </lineage>
</organism>
<reference evidence="6" key="1">
    <citation type="submission" date="2021-01" db="EMBL/GenBank/DDBJ databases">
        <authorList>
            <person name="Corre E."/>
            <person name="Pelletier E."/>
            <person name="Niang G."/>
            <person name="Scheremetjew M."/>
            <person name="Finn R."/>
            <person name="Kale V."/>
            <person name="Holt S."/>
            <person name="Cochrane G."/>
            <person name="Meng A."/>
            <person name="Brown T."/>
            <person name="Cohen L."/>
        </authorList>
    </citation>
    <scope>NUCLEOTIDE SEQUENCE</scope>
    <source>
        <strain evidence="6">CCCM811</strain>
    </source>
</reference>
<evidence type="ECO:0000256" key="1">
    <source>
        <dbReference type="ARBA" id="ARBA00022574"/>
    </source>
</evidence>
<feature type="region of interest" description="Disordered" evidence="5">
    <location>
        <begin position="242"/>
        <end position="280"/>
    </location>
</feature>
<name>A0A7S3Z8U9_9EUKA</name>
<dbReference type="SMART" id="SM00320">
    <property type="entry name" value="WD40"/>
    <property type="match status" value="7"/>
</dbReference>
<dbReference type="PROSITE" id="PS50082">
    <property type="entry name" value="WD_REPEATS_2"/>
    <property type="match status" value="6"/>
</dbReference>
<dbReference type="AlphaFoldDB" id="A0A7S3Z8U9"/>
<feature type="compositionally biased region" description="Basic and acidic residues" evidence="5">
    <location>
        <begin position="261"/>
        <end position="273"/>
    </location>
</feature>
<dbReference type="CDD" id="cd00200">
    <property type="entry name" value="WD40"/>
    <property type="match status" value="1"/>
</dbReference>